<evidence type="ECO:0000259" key="5">
    <source>
        <dbReference type="PROSITE" id="PS50113"/>
    </source>
</evidence>
<dbReference type="InterPro" id="IPR035965">
    <property type="entry name" value="PAS-like_dom_sf"/>
</dbReference>
<dbReference type="InterPro" id="IPR000014">
    <property type="entry name" value="PAS"/>
</dbReference>
<dbReference type="PANTHER" id="PTHR47429:SF9">
    <property type="entry name" value="PAS DOMAIN-CONTAINING PROTEIN"/>
    <property type="match status" value="1"/>
</dbReference>
<evidence type="ECO:0000313" key="7">
    <source>
        <dbReference type="Proteomes" id="UP000045706"/>
    </source>
</evidence>
<protein>
    <recommendedName>
        <fullName evidence="5">PAC domain-containing protein</fullName>
    </recommendedName>
</protein>
<feature type="region of interest" description="Disordered" evidence="4">
    <location>
        <begin position="1"/>
        <end position="57"/>
    </location>
</feature>
<accession>A0A0G4NGB3</accession>
<reference evidence="7" key="1">
    <citation type="submission" date="2015-05" db="EMBL/GenBank/DDBJ databases">
        <authorList>
            <person name="Fogelqvist Johan"/>
        </authorList>
    </citation>
    <scope>NUCLEOTIDE SEQUENCE [LARGE SCALE GENOMIC DNA]</scope>
</reference>
<feature type="compositionally biased region" description="Polar residues" evidence="4">
    <location>
        <begin position="125"/>
        <end position="134"/>
    </location>
</feature>
<dbReference type="Pfam" id="PF13426">
    <property type="entry name" value="PAS_9"/>
    <property type="match status" value="1"/>
</dbReference>
<evidence type="ECO:0000256" key="3">
    <source>
        <dbReference type="ARBA" id="ARBA00022991"/>
    </source>
</evidence>
<evidence type="ECO:0000313" key="6">
    <source>
        <dbReference type="EMBL" id="CRK45477.1"/>
    </source>
</evidence>
<keyword evidence="1" id="KW-0285">Flavoprotein</keyword>
<feature type="compositionally biased region" description="Low complexity" evidence="4">
    <location>
        <begin position="109"/>
        <end position="124"/>
    </location>
</feature>
<dbReference type="AlphaFoldDB" id="A0A0G4NGB3"/>
<keyword evidence="3" id="KW-0157">Chromophore</keyword>
<feature type="compositionally biased region" description="Acidic residues" evidence="4">
    <location>
        <begin position="142"/>
        <end position="152"/>
    </location>
</feature>
<dbReference type="Proteomes" id="UP000045706">
    <property type="component" value="Unassembled WGS sequence"/>
</dbReference>
<evidence type="ECO:0000256" key="4">
    <source>
        <dbReference type="SAM" id="MobiDB-lite"/>
    </source>
</evidence>
<dbReference type="InterPro" id="IPR000700">
    <property type="entry name" value="PAS-assoc_C"/>
</dbReference>
<feature type="domain" description="PAC" evidence="5">
    <location>
        <begin position="374"/>
        <end position="427"/>
    </location>
</feature>
<keyword evidence="2" id="KW-0288">FMN</keyword>
<sequence>MEDIGADIPDIPLRRQGPVAAGTSPTPWEDDGSNWVPQGPVSPRVLHSRRKPRYDEKWPCSTPTMLTISTRSQHFQHTEMPLRGRVISPDPDYSAPRGAQSLSPPPKSAPTRSTRSRANSTRSSYETNATSLVPLQTKGLSDDDLLEPIPDEELEPGSFDLVAPDQGVSRQHSLETRSEVLFSKEHLKGILSDYVLLQKFTDFLAEARRESLPLLTYYLDSMKALRAIAYANAISRALDATDGHDFTIEGPGKTTNTALEKKAEAAFEALTREDLPAYITHLWTQTVSVSIKRRITGTLPVQLREMSEGLAEVFCLTDPSRRDNPIVFASEEFYRTTQYGMNYVIGRNCRFLQGPKTNPFSVQRIRDKLLAGKECYETFLNYRRDGSPFMNLLMMAPLYDSRGTIRYFIGAQVDVSGLVKESSGLDAMKKLMAEYEAKEPGDDADHNPEEESKDEFKDLCEMFNSTELETVRRCGGDMYRVKQEEADQSNGGPTNWNKPRILLREESLAAQGQPPSPTASSGRLTGIYSHYLLYEAKEPGGDADHNSEEESKDEFKDLCEMFNSTELETVRRCGGDMYRVKQEEADQSNGGPTNWNKPRILLREESLAAQSQPSSPIASSGRLTGIYSHYLLVRPYPSLRILFASPSLRVPGILQSPFMSKIGGSDRVREGLTQAFAGGHGVTAKIRWSSKPGVEGRPRWIHCTPLVGSNGAVGVWMVVLVDDEVDPLPRHMQAPAVKVQRHGTSQPPTTHNEDNMSLRSFAVMNRDPEASTVGDARPGSRGTWETSRTDRPETPYTLRLGDE</sequence>
<dbReference type="GO" id="GO:0005634">
    <property type="term" value="C:nucleus"/>
    <property type="evidence" value="ECO:0007669"/>
    <property type="project" value="TreeGrafter"/>
</dbReference>
<evidence type="ECO:0000256" key="1">
    <source>
        <dbReference type="ARBA" id="ARBA00022630"/>
    </source>
</evidence>
<dbReference type="EMBL" id="CVQI01034828">
    <property type="protein sequence ID" value="CRK45477.1"/>
    <property type="molecule type" value="Genomic_DNA"/>
</dbReference>
<feature type="region of interest" description="Disordered" evidence="4">
    <location>
        <begin position="766"/>
        <end position="803"/>
    </location>
</feature>
<dbReference type="Gene3D" id="3.30.450.20">
    <property type="entry name" value="PAS domain"/>
    <property type="match status" value="1"/>
</dbReference>
<organism evidence="6 7">
    <name type="scientific">Verticillium longisporum</name>
    <name type="common">Verticillium dahliae var. longisporum</name>
    <dbReference type="NCBI Taxonomy" id="100787"/>
    <lineage>
        <taxon>Eukaryota</taxon>
        <taxon>Fungi</taxon>
        <taxon>Dikarya</taxon>
        <taxon>Ascomycota</taxon>
        <taxon>Pezizomycotina</taxon>
        <taxon>Sordariomycetes</taxon>
        <taxon>Hypocreomycetidae</taxon>
        <taxon>Glomerellales</taxon>
        <taxon>Plectosphaerellaceae</taxon>
        <taxon>Verticillium</taxon>
    </lineage>
</organism>
<dbReference type="PANTHER" id="PTHR47429">
    <property type="entry name" value="PROTEIN TWIN LOV 1"/>
    <property type="match status" value="1"/>
</dbReference>
<dbReference type="PROSITE" id="PS50113">
    <property type="entry name" value="PAC"/>
    <property type="match status" value="1"/>
</dbReference>
<gene>
    <name evidence="6" type="ORF">BN1723_006643</name>
</gene>
<feature type="region of interest" description="Disordered" evidence="4">
    <location>
        <begin position="84"/>
        <end position="152"/>
    </location>
</feature>
<proteinExistence type="predicted"/>
<dbReference type="SUPFAM" id="SSF55785">
    <property type="entry name" value="PYP-like sensor domain (PAS domain)"/>
    <property type="match status" value="1"/>
</dbReference>
<name>A0A0G4NGB3_VERLO</name>
<evidence type="ECO:0000256" key="2">
    <source>
        <dbReference type="ARBA" id="ARBA00022643"/>
    </source>
</evidence>